<name>A0ABW6CJM5_9CAUL</name>
<proteinExistence type="inferred from homology"/>
<dbReference type="EMBL" id="JAOTJD010000006">
    <property type="protein sequence ID" value="MFD3263274.1"/>
    <property type="molecule type" value="Genomic_DNA"/>
</dbReference>
<evidence type="ECO:0000256" key="4">
    <source>
        <dbReference type="ARBA" id="ARBA00016461"/>
    </source>
</evidence>
<comment type="function">
    <text evidence="1 12">Required for the export of heme to the periplasm for the biogenesis of c-type cytochromes.</text>
</comment>
<evidence type="ECO:0000256" key="5">
    <source>
        <dbReference type="ARBA" id="ARBA00022448"/>
    </source>
</evidence>
<keyword evidence="7 12" id="KW-0997">Cell inner membrane</keyword>
<dbReference type="InterPro" id="IPR007078">
    <property type="entry name" value="Haem_export_protD_CcmD"/>
</dbReference>
<evidence type="ECO:0000256" key="9">
    <source>
        <dbReference type="ARBA" id="ARBA00022748"/>
    </source>
</evidence>
<keyword evidence="5 12" id="KW-0813">Transport</keyword>
<evidence type="ECO:0000256" key="1">
    <source>
        <dbReference type="ARBA" id="ARBA00002442"/>
    </source>
</evidence>
<keyword evidence="8 12" id="KW-0812">Transmembrane</keyword>
<evidence type="ECO:0000313" key="14">
    <source>
        <dbReference type="Proteomes" id="UP001598130"/>
    </source>
</evidence>
<keyword evidence="10 12" id="KW-1133">Transmembrane helix</keyword>
<sequence length="51" mass="5899">MLDLDPGPYAVYIWPAYGLTVLVFILMIAGSLNRARRWRRKAEAFSKDREA</sequence>
<evidence type="ECO:0000256" key="8">
    <source>
        <dbReference type="ARBA" id="ARBA00022692"/>
    </source>
</evidence>
<evidence type="ECO:0000256" key="11">
    <source>
        <dbReference type="ARBA" id="ARBA00023136"/>
    </source>
</evidence>
<feature type="transmembrane region" description="Helical" evidence="12">
    <location>
        <begin position="12"/>
        <end position="32"/>
    </location>
</feature>
<accession>A0ABW6CJM5</accession>
<keyword evidence="14" id="KW-1185">Reference proteome</keyword>
<keyword evidence="9 12" id="KW-0201">Cytochrome c-type biogenesis</keyword>
<dbReference type="Proteomes" id="UP001598130">
    <property type="component" value="Unassembled WGS sequence"/>
</dbReference>
<evidence type="ECO:0000256" key="6">
    <source>
        <dbReference type="ARBA" id="ARBA00022475"/>
    </source>
</evidence>
<comment type="similarity">
    <text evidence="3 12">Belongs to the CcmD/CycX/HelD family.</text>
</comment>
<evidence type="ECO:0000256" key="3">
    <source>
        <dbReference type="ARBA" id="ARBA00008741"/>
    </source>
</evidence>
<protein>
    <recommendedName>
        <fullName evidence="4 12">Heme exporter protein D</fullName>
    </recommendedName>
</protein>
<evidence type="ECO:0000256" key="7">
    <source>
        <dbReference type="ARBA" id="ARBA00022519"/>
    </source>
</evidence>
<evidence type="ECO:0000256" key="12">
    <source>
        <dbReference type="RuleBase" id="RU363101"/>
    </source>
</evidence>
<dbReference type="Pfam" id="PF04995">
    <property type="entry name" value="CcmD"/>
    <property type="match status" value="1"/>
</dbReference>
<dbReference type="RefSeq" id="WP_304775336.1">
    <property type="nucleotide sequence ID" value="NZ_JAOTJD010000006.1"/>
</dbReference>
<comment type="subcellular location">
    <subcellularLocation>
        <location evidence="2 12">Cell inner membrane</location>
        <topology evidence="2 12">Single-pass membrane protein</topology>
    </subcellularLocation>
</comment>
<keyword evidence="11 12" id="KW-0472">Membrane</keyword>
<evidence type="ECO:0000256" key="2">
    <source>
        <dbReference type="ARBA" id="ARBA00004377"/>
    </source>
</evidence>
<organism evidence="13 14">
    <name type="scientific">Phenylobacterium ferrooxidans</name>
    <dbReference type="NCBI Taxonomy" id="2982689"/>
    <lineage>
        <taxon>Bacteria</taxon>
        <taxon>Pseudomonadati</taxon>
        <taxon>Pseudomonadota</taxon>
        <taxon>Alphaproteobacteria</taxon>
        <taxon>Caulobacterales</taxon>
        <taxon>Caulobacteraceae</taxon>
        <taxon>Phenylobacterium</taxon>
    </lineage>
</organism>
<reference evidence="13 14" key="1">
    <citation type="submission" date="2022-09" db="EMBL/GenBank/DDBJ databases">
        <title>New species of Phenylobacterium.</title>
        <authorList>
            <person name="Mieszkin S."/>
        </authorList>
    </citation>
    <scope>NUCLEOTIDE SEQUENCE [LARGE SCALE GENOMIC DNA]</scope>
    <source>
        <strain evidence="13 14">HK31-G</strain>
    </source>
</reference>
<comment type="caution">
    <text evidence="13">The sequence shown here is derived from an EMBL/GenBank/DDBJ whole genome shotgun (WGS) entry which is preliminary data.</text>
</comment>
<dbReference type="NCBIfam" id="TIGR03141">
    <property type="entry name" value="cytochro_ccmD"/>
    <property type="match status" value="1"/>
</dbReference>
<keyword evidence="6 12" id="KW-1003">Cell membrane</keyword>
<gene>
    <name evidence="13" type="primary">ccmD</name>
    <name evidence="13" type="ORF">OCL97_04745</name>
</gene>
<evidence type="ECO:0000313" key="13">
    <source>
        <dbReference type="EMBL" id="MFD3263274.1"/>
    </source>
</evidence>
<evidence type="ECO:0000256" key="10">
    <source>
        <dbReference type="ARBA" id="ARBA00022989"/>
    </source>
</evidence>